<evidence type="ECO:0000313" key="6">
    <source>
        <dbReference type="Proteomes" id="UP000019116"/>
    </source>
</evidence>
<dbReference type="InterPro" id="IPR010989">
    <property type="entry name" value="SNARE"/>
</dbReference>
<keyword evidence="3" id="KW-0653">Protein transport</keyword>
<dbReference type="OrthoDB" id="1707257at2759"/>
<dbReference type="PANTHER" id="PTHR19957:SF307">
    <property type="entry name" value="PROTEIN SSO1-RELATED"/>
    <property type="match status" value="1"/>
</dbReference>
<dbReference type="SUPFAM" id="SSF47661">
    <property type="entry name" value="t-snare proteins"/>
    <property type="match status" value="1"/>
</dbReference>
<comment type="subcellular location">
    <subcellularLocation>
        <location evidence="1">Membrane</location>
        <topology evidence="1">Single-pass type IV membrane protein</topology>
    </subcellularLocation>
</comment>
<dbReference type="GO" id="GO:0012505">
    <property type="term" value="C:endomembrane system"/>
    <property type="evidence" value="ECO:0000318"/>
    <property type="project" value="GO_Central"/>
</dbReference>
<evidence type="ECO:0000256" key="3">
    <source>
        <dbReference type="ARBA" id="ARBA00022927"/>
    </source>
</evidence>
<keyword evidence="3" id="KW-0813">Transport</keyword>
<proteinExistence type="inferred from homology"/>
<reference evidence="5" key="1">
    <citation type="submission" date="2018-08" db="EMBL/GenBank/DDBJ databases">
        <authorList>
            <person name="Rossello M."/>
        </authorList>
    </citation>
    <scope>NUCLEOTIDE SEQUENCE [LARGE SCALE GENOMIC DNA]</scope>
    <source>
        <strain evidence="5">cv. Chinese Spring</strain>
    </source>
</reference>
<dbReference type="EnsemblPlants" id="TraesCS1A02G088800.1">
    <property type="protein sequence ID" value="TraesCS1A02G088800.1"/>
    <property type="gene ID" value="TraesCS1A02G088800"/>
</dbReference>
<dbReference type="GO" id="GO:0006886">
    <property type="term" value="P:intracellular protein transport"/>
    <property type="evidence" value="ECO:0000318"/>
    <property type="project" value="GO_Central"/>
</dbReference>
<organism evidence="5">
    <name type="scientific">Triticum aestivum</name>
    <name type="common">Wheat</name>
    <dbReference type="NCBI Taxonomy" id="4565"/>
    <lineage>
        <taxon>Eukaryota</taxon>
        <taxon>Viridiplantae</taxon>
        <taxon>Streptophyta</taxon>
        <taxon>Embryophyta</taxon>
        <taxon>Tracheophyta</taxon>
        <taxon>Spermatophyta</taxon>
        <taxon>Magnoliopsida</taxon>
        <taxon>Liliopsida</taxon>
        <taxon>Poales</taxon>
        <taxon>Poaceae</taxon>
        <taxon>BOP clade</taxon>
        <taxon>Pooideae</taxon>
        <taxon>Triticodae</taxon>
        <taxon>Triticeae</taxon>
        <taxon>Triticinae</taxon>
        <taxon>Triticum</taxon>
    </lineage>
</organism>
<keyword evidence="6" id="KW-1185">Reference proteome</keyword>
<dbReference type="PROSITE" id="PS50192">
    <property type="entry name" value="T_SNARE"/>
    <property type="match status" value="1"/>
</dbReference>
<dbReference type="Gramene" id="TraesCLE_scaffold_045262_01G000300.1">
    <property type="protein sequence ID" value="TraesCLE_scaffold_045262_01G000300.1"/>
    <property type="gene ID" value="TraesCLE_scaffold_045262_01G000300"/>
</dbReference>
<evidence type="ECO:0000256" key="2">
    <source>
        <dbReference type="ARBA" id="ARBA00009063"/>
    </source>
</evidence>
<dbReference type="Proteomes" id="UP000019116">
    <property type="component" value="Chromosome 1A"/>
</dbReference>
<protein>
    <recommendedName>
        <fullName evidence="4">t-SNARE coiled-coil homology domain-containing protein</fullName>
    </recommendedName>
</protein>
<evidence type="ECO:0000259" key="4">
    <source>
        <dbReference type="PROSITE" id="PS50192"/>
    </source>
</evidence>
<dbReference type="CDD" id="cd15848">
    <property type="entry name" value="SNARE_syntaxin1-like"/>
    <property type="match status" value="1"/>
</dbReference>
<evidence type="ECO:0000313" key="5">
    <source>
        <dbReference type="EnsemblPlants" id="TraesCS1A02G088800.1"/>
    </source>
</evidence>
<dbReference type="Gene3D" id="1.20.58.70">
    <property type="match status" value="1"/>
</dbReference>
<dbReference type="OMA" id="HERDECD"/>
<dbReference type="GO" id="GO:0005484">
    <property type="term" value="F:SNAP receptor activity"/>
    <property type="evidence" value="ECO:0000318"/>
    <property type="project" value="GO_Central"/>
</dbReference>
<dbReference type="InterPro" id="IPR000727">
    <property type="entry name" value="T_SNARE_dom"/>
</dbReference>
<dbReference type="Gramene" id="TraesCS1A03G0215300.1">
    <property type="protein sequence ID" value="TraesCS1A03G0215300.1.CDS"/>
    <property type="gene ID" value="TraesCS1A03G0215300"/>
</dbReference>
<dbReference type="GO" id="GO:0031201">
    <property type="term" value="C:SNARE complex"/>
    <property type="evidence" value="ECO:0000318"/>
    <property type="project" value="GO_Central"/>
</dbReference>
<dbReference type="GO" id="GO:0048278">
    <property type="term" value="P:vesicle docking"/>
    <property type="evidence" value="ECO:0000318"/>
    <property type="project" value="GO_Central"/>
</dbReference>
<dbReference type="AlphaFoldDB" id="A0A3B5XWT0"/>
<dbReference type="SMR" id="A0A3B5XWT0"/>
<name>A0A3B5XWT0_WHEAT</name>
<comment type="similarity">
    <text evidence="2">Belongs to the syntaxin family.</text>
</comment>
<sequence length="287" mass="32376">MDAGVKLPRTTSQQHVPLGHATTVSPVNPVAHERDECDHEFMSTYWQWRRRRRAQHKVDHPCVGVVNGEELTTGMQRLRSGLLRGHGAMARVIHNARVNECVVLDLYSFSTLIRGCGQVIWSVHGRCSMVMRESIGQEYREVVERRVFTVTGNRLDEETGRSEQIFKDAVQKQGRAQILDTVVEIQERHDAVRDLERKLLELQKIFLDMAVLVEAQGDMISHIETHGSVSTQQVKTQFVMPPPPVVTTRSLHLVYPEPLIVVAVLSISACHDIVAGLLQPCQQQSQA</sequence>
<reference evidence="5" key="2">
    <citation type="submission" date="2018-10" db="UniProtKB">
        <authorList>
            <consortium name="EnsemblPlants"/>
        </authorList>
    </citation>
    <scope>IDENTIFICATION</scope>
</reference>
<dbReference type="InterPro" id="IPR045242">
    <property type="entry name" value="Syntaxin"/>
</dbReference>
<dbReference type="GO" id="GO:0000149">
    <property type="term" value="F:SNARE binding"/>
    <property type="evidence" value="ECO:0000318"/>
    <property type="project" value="GO_Central"/>
</dbReference>
<dbReference type="Gramene" id="TraesCS1A02G088800.1">
    <property type="protein sequence ID" value="TraesCS1A02G088800.1"/>
    <property type="gene ID" value="TraesCS1A02G088800"/>
</dbReference>
<dbReference type="GO" id="GO:0006887">
    <property type="term" value="P:exocytosis"/>
    <property type="evidence" value="ECO:0000318"/>
    <property type="project" value="GO_Central"/>
</dbReference>
<dbReference type="Gramene" id="TraesCAD_scaffold_047451_01G000200.1">
    <property type="protein sequence ID" value="TraesCAD_scaffold_047451_01G000200.1"/>
    <property type="gene ID" value="TraesCAD_scaffold_047451_01G000200"/>
</dbReference>
<dbReference type="PANTHER" id="PTHR19957">
    <property type="entry name" value="SYNTAXIN"/>
    <property type="match status" value="1"/>
</dbReference>
<dbReference type="STRING" id="4565.A0A3B5XWT0"/>
<dbReference type="Gramene" id="TraesWEE_scaffold_082574_01G000100.1">
    <property type="protein sequence ID" value="TraesWEE_scaffold_082574_01G000100.1"/>
    <property type="gene ID" value="TraesWEE_scaffold_082574_01G000100"/>
</dbReference>
<evidence type="ECO:0000256" key="1">
    <source>
        <dbReference type="ARBA" id="ARBA00004211"/>
    </source>
</evidence>
<dbReference type="GO" id="GO:0006906">
    <property type="term" value="P:vesicle fusion"/>
    <property type="evidence" value="ECO:0000318"/>
    <property type="project" value="GO_Central"/>
</dbReference>
<feature type="domain" description="T-SNARE coiled-coil homology" evidence="4">
    <location>
        <begin position="182"/>
        <end position="226"/>
    </location>
</feature>
<accession>A0A3B5XWT0</accession>
<dbReference type="GO" id="GO:0005886">
    <property type="term" value="C:plasma membrane"/>
    <property type="evidence" value="ECO:0000318"/>
    <property type="project" value="GO_Central"/>
</dbReference>
<dbReference type="Gramene" id="TraesROB_scaffold_011072_01G000300.1">
    <property type="protein sequence ID" value="TraesROB_scaffold_011072_01G000300.1"/>
    <property type="gene ID" value="TraesROB_scaffold_011072_01G000300"/>
</dbReference>
<dbReference type="SMART" id="SM00397">
    <property type="entry name" value="t_SNARE"/>
    <property type="match status" value="1"/>
</dbReference>